<feature type="domain" description="J" evidence="3">
    <location>
        <begin position="9"/>
        <end position="74"/>
    </location>
</feature>
<keyword evidence="1" id="KW-0175">Coiled coil</keyword>
<feature type="coiled-coil region" evidence="1">
    <location>
        <begin position="218"/>
        <end position="280"/>
    </location>
</feature>
<name>A0ABP0AT17_9PEZI</name>
<feature type="region of interest" description="Disordered" evidence="2">
    <location>
        <begin position="624"/>
        <end position="701"/>
    </location>
</feature>
<dbReference type="Proteomes" id="UP001642406">
    <property type="component" value="Unassembled WGS sequence"/>
</dbReference>
<dbReference type="CDD" id="cd06257">
    <property type="entry name" value="DnaJ"/>
    <property type="match status" value="1"/>
</dbReference>
<comment type="caution">
    <text evidence="4">The sequence shown here is derived from an EMBL/GenBank/DDBJ whole genome shotgun (WGS) entry which is preliminary data.</text>
</comment>
<dbReference type="SMART" id="SM00271">
    <property type="entry name" value="DnaJ"/>
    <property type="match status" value="1"/>
</dbReference>
<dbReference type="InterPro" id="IPR001623">
    <property type="entry name" value="DnaJ_domain"/>
</dbReference>
<evidence type="ECO:0000256" key="2">
    <source>
        <dbReference type="SAM" id="MobiDB-lite"/>
    </source>
</evidence>
<dbReference type="EMBL" id="CAWUHC010000004">
    <property type="protein sequence ID" value="CAK7210383.1"/>
    <property type="molecule type" value="Genomic_DNA"/>
</dbReference>
<organism evidence="4 5">
    <name type="scientific">Sporothrix bragantina</name>
    <dbReference type="NCBI Taxonomy" id="671064"/>
    <lineage>
        <taxon>Eukaryota</taxon>
        <taxon>Fungi</taxon>
        <taxon>Dikarya</taxon>
        <taxon>Ascomycota</taxon>
        <taxon>Pezizomycotina</taxon>
        <taxon>Sordariomycetes</taxon>
        <taxon>Sordariomycetidae</taxon>
        <taxon>Ophiostomatales</taxon>
        <taxon>Ophiostomataceae</taxon>
        <taxon>Sporothrix</taxon>
    </lineage>
</organism>
<feature type="region of interest" description="Disordered" evidence="2">
    <location>
        <begin position="553"/>
        <end position="607"/>
    </location>
</feature>
<dbReference type="Gene3D" id="1.10.287.110">
    <property type="entry name" value="DnaJ domain"/>
    <property type="match status" value="1"/>
</dbReference>
<feature type="compositionally biased region" description="Acidic residues" evidence="2">
    <location>
        <begin position="662"/>
        <end position="683"/>
    </location>
</feature>
<protein>
    <recommendedName>
        <fullName evidence="3">J domain-containing protein</fullName>
    </recommendedName>
</protein>
<feature type="region of interest" description="Disordered" evidence="2">
    <location>
        <begin position="144"/>
        <end position="198"/>
    </location>
</feature>
<proteinExistence type="predicted"/>
<dbReference type="InterPro" id="IPR036869">
    <property type="entry name" value="J_dom_sf"/>
</dbReference>
<feature type="region of interest" description="Disordered" evidence="2">
    <location>
        <begin position="405"/>
        <end position="430"/>
    </location>
</feature>
<dbReference type="Pfam" id="PF00226">
    <property type="entry name" value="DnaJ"/>
    <property type="match status" value="1"/>
</dbReference>
<dbReference type="PANTHER" id="PTHR24074">
    <property type="entry name" value="CO-CHAPERONE PROTEIN DJLA"/>
    <property type="match status" value="1"/>
</dbReference>
<evidence type="ECO:0000256" key="1">
    <source>
        <dbReference type="SAM" id="Coils"/>
    </source>
</evidence>
<gene>
    <name evidence="4" type="ORF">SBRCBS47491_000762</name>
</gene>
<feature type="compositionally biased region" description="Gly residues" evidence="2">
    <location>
        <begin position="578"/>
        <end position="591"/>
    </location>
</feature>
<evidence type="ECO:0000259" key="3">
    <source>
        <dbReference type="PROSITE" id="PS50076"/>
    </source>
</evidence>
<dbReference type="InterPro" id="IPR050817">
    <property type="entry name" value="DjlA_DnaK_co-chaperone"/>
</dbReference>
<evidence type="ECO:0000313" key="4">
    <source>
        <dbReference type="EMBL" id="CAK7210383.1"/>
    </source>
</evidence>
<evidence type="ECO:0000313" key="5">
    <source>
        <dbReference type="Proteomes" id="UP001642406"/>
    </source>
</evidence>
<sequence length="790" mass="86077">MAPGMGGKDHYAMLEVPMSADDATIAASYRRLARLKHPDKNRTNPNATAEFQALQEAYTVLKDNTKRFEYDRRILLKKGPAGGGAPRARATAARTAATSASASATMAATAAAVDMLRQKRKQSQQEQSAAASAGIFAFHVHTSWDGKTPVKPKAQETKQDPTTPQPMPTPGQATTTPRSDKANKGEPIKDYSSHGASVLYPPRPSNLPQWPNKPPSKDHALEKQIRQVRKEIRAEEKTIRRLNRGSKKTAAEIATLWETVRGLDDELARVAATRAKMEEKLVEQEWHDGLFGEQPAIRAVFPMPRPVSPKTAERIKQGERTYKSLQKKLAKAYEAIETAMAGSRSVVDEVEEAHARKATKEAALHDLGRRWRIHEFGVDSAETEGGGFTEDWDGWCGWDEGEVDLDTDDKNDGIEEDDDDVTSTAYTSSRTWDQSNGSASWWHSSDETVYADHGASFAFNPIVDEWVPDGSNSSVPVAESESRSYYGVRDAHSNAHGLEDIFFDTQAGAAQHGHTGVGTGHVQSSFSGYYAPSDDSYHQQAFPQYSPYAQCGRYSTPHHAQPGGGDTAYREPSNGEDSNGGGVALNGGSPGKGKQEQQQQQQIDEQEDSVLSEFKEFKRDKGEDICKADTKEPEMAKKKSVSTGRKADSLQTTTTSPTSGHDDEDDSEEDGEEDEEDENDEEQGQASGWPDEFGADLLDFGPIAPLESSDLLDLATGMAAVIPPTTATSLLPPVPAASIPYGRGIASNISTLAGSAAATQAWWPGEDYAAEQTGGNARELAWRHAQWHEW</sequence>
<reference evidence="4 5" key="1">
    <citation type="submission" date="2024-01" db="EMBL/GenBank/DDBJ databases">
        <authorList>
            <person name="Allen C."/>
            <person name="Tagirdzhanova G."/>
        </authorList>
    </citation>
    <scope>NUCLEOTIDE SEQUENCE [LARGE SCALE GENOMIC DNA]</scope>
</reference>
<feature type="compositionally biased region" description="Basic and acidic residues" evidence="2">
    <location>
        <begin position="624"/>
        <end position="637"/>
    </location>
</feature>
<feature type="compositionally biased region" description="Polar residues" evidence="2">
    <location>
        <begin position="649"/>
        <end position="659"/>
    </location>
</feature>
<accession>A0ABP0AT17</accession>
<dbReference type="PROSITE" id="PS50076">
    <property type="entry name" value="DNAJ_2"/>
    <property type="match status" value="1"/>
</dbReference>
<keyword evidence="5" id="KW-1185">Reference proteome</keyword>
<feature type="compositionally biased region" description="Basic and acidic residues" evidence="2">
    <location>
        <begin position="178"/>
        <end position="192"/>
    </location>
</feature>
<dbReference type="PRINTS" id="PR00625">
    <property type="entry name" value="JDOMAIN"/>
</dbReference>
<dbReference type="SUPFAM" id="SSF46565">
    <property type="entry name" value="Chaperone J-domain"/>
    <property type="match status" value="1"/>
</dbReference>